<reference evidence="2 3" key="1">
    <citation type="submission" date="2015-12" db="EMBL/GenBank/DDBJ databases">
        <title>The genome of Folsomia candida.</title>
        <authorList>
            <person name="Faddeeva A."/>
            <person name="Derks M.F."/>
            <person name="Anvar Y."/>
            <person name="Smit S."/>
            <person name="Van Straalen N."/>
            <person name="Roelofs D."/>
        </authorList>
    </citation>
    <scope>NUCLEOTIDE SEQUENCE [LARGE SCALE GENOMIC DNA]</scope>
    <source>
        <strain evidence="2 3">VU population</strain>
        <tissue evidence="2">Whole body</tissue>
    </source>
</reference>
<sequence length="243" mass="27195">MGNHPSATCDEPREEAKMMRRKVISPHRIEGDGEDVEIPDISDSISSIDDESPRRGCGDLFRLMDNKNKEDTDEEPAPQVPINFSSPAATTSISNTTVSPRMKSKITPSVSASTSFDERYKYKISIYSKVSGCRMTNLPDYTIVKQVRVVSLQHITDGDPVAVLNIKFAYEKMKNGGLQVITDDKRLAHALSGLGYFATIPCKMTFPNSPRVVGFVKDLPINMEPAELKREIRTTLPEVRYFY</sequence>
<dbReference type="EMBL" id="LNIX01000002">
    <property type="protein sequence ID" value="OXA59997.1"/>
    <property type="molecule type" value="Genomic_DNA"/>
</dbReference>
<gene>
    <name evidence="2" type="ORF">Fcan01_06102</name>
</gene>
<comment type="caution">
    <text evidence="2">The sequence shown here is derived from an EMBL/GenBank/DDBJ whole genome shotgun (WGS) entry which is preliminary data.</text>
</comment>
<feature type="region of interest" description="Disordered" evidence="1">
    <location>
        <begin position="69"/>
        <end position="100"/>
    </location>
</feature>
<name>A0A226ES61_FOLCA</name>
<evidence type="ECO:0000256" key="1">
    <source>
        <dbReference type="SAM" id="MobiDB-lite"/>
    </source>
</evidence>
<evidence type="ECO:0000313" key="3">
    <source>
        <dbReference type="Proteomes" id="UP000198287"/>
    </source>
</evidence>
<organism evidence="2 3">
    <name type="scientific">Folsomia candida</name>
    <name type="common">Springtail</name>
    <dbReference type="NCBI Taxonomy" id="158441"/>
    <lineage>
        <taxon>Eukaryota</taxon>
        <taxon>Metazoa</taxon>
        <taxon>Ecdysozoa</taxon>
        <taxon>Arthropoda</taxon>
        <taxon>Hexapoda</taxon>
        <taxon>Collembola</taxon>
        <taxon>Entomobryomorpha</taxon>
        <taxon>Isotomoidea</taxon>
        <taxon>Isotomidae</taxon>
        <taxon>Proisotominae</taxon>
        <taxon>Folsomia</taxon>
    </lineage>
</organism>
<feature type="region of interest" description="Disordered" evidence="1">
    <location>
        <begin position="1"/>
        <end position="57"/>
    </location>
</feature>
<dbReference type="Proteomes" id="UP000198287">
    <property type="component" value="Unassembled WGS sequence"/>
</dbReference>
<dbReference type="AlphaFoldDB" id="A0A226ES61"/>
<accession>A0A226ES61</accession>
<protein>
    <submittedName>
        <fullName evidence="2">Uncharacterized protein</fullName>
    </submittedName>
</protein>
<dbReference type="OrthoDB" id="3039988at2759"/>
<feature type="compositionally biased region" description="Polar residues" evidence="1">
    <location>
        <begin position="82"/>
        <end position="99"/>
    </location>
</feature>
<keyword evidence="3" id="KW-1185">Reference proteome</keyword>
<proteinExistence type="predicted"/>
<evidence type="ECO:0000313" key="2">
    <source>
        <dbReference type="EMBL" id="OXA59997.1"/>
    </source>
</evidence>